<accession>A0A211ZUY8</accession>
<comment type="caution">
    <text evidence="2">The sequence shown here is derived from an EMBL/GenBank/DDBJ whole genome shotgun (WGS) entry which is preliminary data.</text>
</comment>
<evidence type="ECO:0000313" key="2">
    <source>
        <dbReference type="EMBL" id="OWJ68976.1"/>
    </source>
</evidence>
<reference evidence="3" key="1">
    <citation type="submission" date="2017-05" db="EMBL/GenBank/DDBJ databases">
        <authorList>
            <person name="Macchi M."/>
            <person name="Festa S."/>
            <person name="Coppotelli B.M."/>
            <person name="Morelli I.S."/>
        </authorList>
    </citation>
    <scope>NUCLEOTIDE SEQUENCE [LARGE SCALE GENOMIC DNA]</scope>
    <source>
        <strain evidence="3">I</strain>
    </source>
</reference>
<organism evidence="2 3">
    <name type="scientific">Inquilinus limosus</name>
    <dbReference type="NCBI Taxonomy" id="171674"/>
    <lineage>
        <taxon>Bacteria</taxon>
        <taxon>Pseudomonadati</taxon>
        <taxon>Pseudomonadota</taxon>
        <taxon>Alphaproteobacteria</taxon>
        <taxon>Rhodospirillales</taxon>
        <taxon>Rhodospirillaceae</taxon>
        <taxon>Inquilinus</taxon>
    </lineage>
</organism>
<evidence type="ECO:0000256" key="1">
    <source>
        <dbReference type="SAM" id="MobiDB-lite"/>
    </source>
</evidence>
<proteinExistence type="predicted"/>
<feature type="compositionally biased region" description="Pro residues" evidence="1">
    <location>
        <begin position="212"/>
        <end position="228"/>
    </location>
</feature>
<dbReference type="EMBL" id="NHON01000001">
    <property type="protein sequence ID" value="OWJ68976.1"/>
    <property type="molecule type" value="Genomic_DNA"/>
</dbReference>
<dbReference type="Proteomes" id="UP000196655">
    <property type="component" value="Unassembled WGS sequence"/>
</dbReference>
<keyword evidence="3" id="KW-1185">Reference proteome</keyword>
<sequence length="247" mass="26156">MVDADIRTETAPAAPPDQTDEAILSGLIQLSAAMARAFQAEAIAALQADDLDRAGKAEARFSRLFLGIRRAIALQAKLRQQREAARIAADQDRDDQVAQAADRRRRVAQGVTGAIAAATPTPADTETRERLTVDLWDRLAGDHAGRLDTADRALPIEALIRSLCRALGIPPDRTAIAAAVAGTAEAPGTDTGPARRPEAEDRWRDADEAVATPPPWPAPSDPGGTSPPDPRRPPMAARSPPKSPGQD</sequence>
<dbReference type="AlphaFoldDB" id="A0A211ZUY8"/>
<feature type="compositionally biased region" description="Basic and acidic residues" evidence="1">
    <location>
        <begin position="193"/>
        <end position="207"/>
    </location>
</feature>
<gene>
    <name evidence="2" type="ORF">BWR60_00020</name>
</gene>
<protein>
    <submittedName>
        <fullName evidence="2">Uncharacterized protein</fullName>
    </submittedName>
</protein>
<evidence type="ECO:0000313" key="3">
    <source>
        <dbReference type="Proteomes" id="UP000196655"/>
    </source>
</evidence>
<feature type="region of interest" description="Disordered" evidence="1">
    <location>
        <begin position="182"/>
        <end position="247"/>
    </location>
</feature>
<name>A0A211ZUY8_9PROT</name>
<dbReference type="RefSeq" id="WP_088148952.1">
    <property type="nucleotide sequence ID" value="NZ_NHON01000001.1"/>
</dbReference>